<dbReference type="RefSeq" id="WP_182368753.1">
    <property type="nucleotide sequence ID" value="NZ_CP059139.1"/>
</dbReference>
<proteinExistence type="predicted"/>
<accession>A0A7G5DM12</accession>
<evidence type="ECO:0000313" key="2">
    <source>
        <dbReference type="Proteomes" id="UP000515276"/>
    </source>
</evidence>
<dbReference type="Proteomes" id="UP000515276">
    <property type="component" value="Chromosome"/>
</dbReference>
<dbReference type="EMBL" id="CP059139">
    <property type="protein sequence ID" value="QMV62787.1"/>
    <property type="molecule type" value="Genomic_DNA"/>
</dbReference>
<reference evidence="1 2" key="1">
    <citation type="journal article" date="2020" name="G3 (Bethesda)">
        <title>CeMbio - The Caenorhabditis elegans Microbiome Resource.</title>
        <authorList>
            <person name="Dirksen P."/>
            <person name="Assie A."/>
            <person name="Zimmermann J."/>
            <person name="Zhang F."/>
            <person name="Tietje A.M."/>
            <person name="Marsh S.A."/>
            <person name="Felix M.A."/>
            <person name="Shapira M."/>
            <person name="Kaleta C."/>
            <person name="Schulenburg H."/>
            <person name="Samuel B."/>
        </authorList>
    </citation>
    <scope>NUCLEOTIDE SEQUENCE [LARGE SCALE GENOMIC DNA]</scope>
    <source>
        <strain evidence="1 2">MSPm1</strain>
    </source>
</reference>
<protein>
    <submittedName>
        <fullName evidence="1">Uncharacterized protein</fullName>
    </submittedName>
</protein>
<gene>
    <name evidence="1" type="ORF">HS968_22630</name>
</gene>
<name>A0A7G5DM12_9PSED</name>
<keyword evidence="2" id="KW-1185">Reference proteome</keyword>
<dbReference type="AlphaFoldDB" id="A0A7G5DM12"/>
<organism evidence="1 2">
    <name type="scientific">Pseudomonas berkeleyensis</name>
    <dbReference type="NCBI Taxonomy" id="2726956"/>
    <lineage>
        <taxon>Bacteria</taxon>
        <taxon>Pseudomonadati</taxon>
        <taxon>Pseudomonadota</taxon>
        <taxon>Gammaproteobacteria</taxon>
        <taxon>Pseudomonadales</taxon>
        <taxon>Pseudomonadaceae</taxon>
        <taxon>Pseudomonas</taxon>
    </lineage>
</organism>
<sequence length="65" mass="6978">MSTTETPAEAGKQAKTVKVKITREKGHRHKGELVAKDATIDVSEDDAAIIVDQFKVGDRVTGKGN</sequence>
<evidence type="ECO:0000313" key="1">
    <source>
        <dbReference type="EMBL" id="QMV62787.1"/>
    </source>
</evidence>